<feature type="compositionally biased region" description="Polar residues" evidence="1">
    <location>
        <begin position="800"/>
        <end position="812"/>
    </location>
</feature>
<feature type="compositionally biased region" description="Basic residues" evidence="1">
    <location>
        <begin position="711"/>
        <end position="721"/>
    </location>
</feature>
<feature type="compositionally biased region" description="Low complexity" evidence="1">
    <location>
        <begin position="661"/>
        <end position="677"/>
    </location>
</feature>
<feature type="compositionally biased region" description="Pro residues" evidence="1">
    <location>
        <begin position="876"/>
        <end position="891"/>
    </location>
</feature>
<dbReference type="Proteomes" id="UP001596915">
    <property type="component" value="Unassembled WGS sequence"/>
</dbReference>
<feature type="compositionally biased region" description="Acidic residues" evidence="1">
    <location>
        <begin position="785"/>
        <end position="799"/>
    </location>
</feature>
<feature type="compositionally biased region" description="Acidic residues" evidence="1">
    <location>
        <begin position="651"/>
        <end position="660"/>
    </location>
</feature>
<reference evidence="3" key="1">
    <citation type="journal article" date="2019" name="Int. J. Syst. Evol. Microbiol.">
        <title>The Global Catalogue of Microorganisms (GCM) 10K type strain sequencing project: providing services to taxonomists for standard genome sequencing and annotation.</title>
        <authorList>
            <consortium name="The Broad Institute Genomics Platform"/>
            <consortium name="The Broad Institute Genome Sequencing Center for Infectious Disease"/>
            <person name="Wu L."/>
            <person name="Ma J."/>
        </authorList>
    </citation>
    <scope>NUCLEOTIDE SEQUENCE [LARGE SCALE GENOMIC DNA]</scope>
    <source>
        <strain evidence="3">JCM 12607</strain>
    </source>
</reference>
<comment type="caution">
    <text evidence="2">The sequence shown here is derived from an EMBL/GenBank/DDBJ whole genome shotgun (WGS) entry which is preliminary data.</text>
</comment>
<feature type="compositionally biased region" description="Acidic residues" evidence="1">
    <location>
        <begin position="678"/>
        <end position="699"/>
    </location>
</feature>
<organism evidence="2 3">
    <name type="scientific">Streptomyces sanglieri</name>
    <dbReference type="NCBI Taxonomy" id="193460"/>
    <lineage>
        <taxon>Bacteria</taxon>
        <taxon>Bacillati</taxon>
        <taxon>Actinomycetota</taxon>
        <taxon>Actinomycetes</taxon>
        <taxon>Kitasatosporales</taxon>
        <taxon>Streptomycetaceae</taxon>
        <taxon>Streptomyces</taxon>
    </lineage>
</organism>
<evidence type="ECO:0008006" key="4">
    <source>
        <dbReference type="Google" id="ProtNLM"/>
    </source>
</evidence>
<feature type="compositionally biased region" description="Low complexity" evidence="1">
    <location>
        <begin position="892"/>
        <end position="903"/>
    </location>
</feature>
<sequence length="1024" mass="108447">MPANGFMPRRITDTDVALDAAHLALAKAHNTDLPHLPKPGSGTVELTGTNLAAAAGKARKSGLARQGRASGQALSDGLASTQTAAFFGNTATGNGYLAATMHDATIALDTQGSYRLFSRPRLSEAVLLSVAADATMESPERQTVSSDLSVTETGAQGTTLGATVGTSVPSVGTVSPAPTGSGGNTGESTTLKLASADGTQQNIKPKTGRALLFSIPTDWLGEATVTHGRAASVFVQGSRSQTVEYRTNVLAWVREDVARDLGLIDDTTFPSDVTAAWTSVTKASKAWVDADKAYWKVRRAVTESAGDADPTPEQVEQMAVPAERARAAMREFRRVRAATDRLTQWYHRTPRNGPQPPAVSFTAPETPSTTFPKYTGTAFTPDPATASVDAPHTLVSPDGETYTLHNVPEDGDAFYHALAAGMRHTNTTLPGATGSAADTTPDVTDLRNRLTDTLTNDSGDLLDFMTPDLLDRFDPEELANGGPTFAAGSPEAHEFEDDAHTLPLYARLSADERRALALAQLQRAGNSGGERGWNHGAADLLPALAARTFGVKVTVVRDDGTFQDFEPENAGTPPAHVVLYLKDRHYQAALAPVPTVSETNHQSESEDDSEDLEDLEGVEDLEAPGNSENSENSEQEGDGLQDDGNVQETETNTENDDQDNDQNNQQTDTNAESNDQNNDQDDDQDDDESASETGYDGDNDTSPSATPPSPRTKHVRKRKSPQRYDGSTTDTDTEAAPPRTASVSRTNSPTPSETENTADEDTTPAPATTASETNSWTDSERDTTTDDESASEAGNDGDNETNTSTTPLTQRTKQLHKRKPPARNDDSTTETGSGSGSDADTDPESTPPRTHTEDEATDGWVTEYDYGPLSDGSSLPPAPPPTPVPSTPPASPVLSAVQSSPDSSTPPPPPPPPPPHTGGDNGTTDSNGSSADVLGRVLDAYAVRDVVVRQVNLRQLHDPLISARAALDLAPGGLTMRELALTDAQVLTVLAHHRHLSPEAVDELLKHPPYAAVLQHEDEAPQTS</sequence>
<feature type="compositionally biased region" description="Polar residues" evidence="1">
    <location>
        <begin position="741"/>
        <end position="755"/>
    </location>
</feature>
<protein>
    <recommendedName>
        <fullName evidence="4">OTU domain-containing protein</fullName>
    </recommendedName>
</protein>
<feature type="compositionally biased region" description="Low complexity" evidence="1">
    <location>
        <begin position="161"/>
        <end position="179"/>
    </location>
</feature>
<feature type="region of interest" description="Disordered" evidence="1">
    <location>
        <begin position="592"/>
        <end position="931"/>
    </location>
</feature>
<feature type="compositionally biased region" description="Pro residues" evidence="1">
    <location>
        <begin position="904"/>
        <end position="916"/>
    </location>
</feature>
<accession>A0ABW2X5P0</accession>
<evidence type="ECO:0000256" key="1">
    <source>
        <dbReference type="SAM" id="MobiDB-lite"/>
    </source>
</evidence>
<gene>
    <name evidence="2" type="ORF">ACFQ2K_42645</name>
</gene>
<evidence type="ECO:0000313" key="2">
    <source>
        <dbReference type="EMBL" id="MFD0628333.1"/>
    </source>
</evidence>
<feature type="compositionally biased region" description="Acidic residues" evidence="1">
    <location>
        <begin position="605"/>
        <end position="622"/>
    </location>
</feature>
<keyword evidence="3" id="KW-1185">Reference proteome</keyword>
<feature type="region of interest" description="Disordered" evidence="1">
    <location>
        <begin position="158"/>
        <end position="189"/>
    </location>
</feature>
<feature type="compositionally biased region" description="Low complexity" evidence="1">
    <location>
        <begin position="763"/>
        <end position="777"/>
    </location>
</feature>
<proteinExistence type="predicted"/>
<name>A0ABW2X5P0_9ACTN</name>
<feature type="compositionally biased region" description="Acidic residues" evidence="1">
    <location>
        <begin position="631"/>
        <end position="641"/>
    </location>
</feature>
<dbReference type="EMBL" id="JBHTGL010000008">
    <property type="protein sequence ID" value="MFD0628333.1"/>
    <property type="molecule type" value="Genomic_DNA"/>
</dbReference>
<feature type="compositionally biased region" description="Low complexity" evidence="1">
    <location>
        <begin position="829"/>
        <end position="838"/>
    </location>
</feature>
<evidence type="ECO:0000313" key="3">
    <source>
        <dbReference type="Proteomes" id="UP001596915"/>
    </source>
</evidence>